<dbReference type="AlphaFoldDB" id="A0ABD2QAT0"/>
<keyword evidence="7 9" id="KW-0675">Receptor</keyword>
<keyword evidence="13" id="KW-1185">Reference proteome</keyword>
<dbReference type="EMBL" id="JBJKFK010000506">
    <property type="protein sequence ID" value="KAL3316639.1"/>
    <property type="molecule type" value="Genomic_DNA"/>
</dbReference>
<evidence type="ECO:0000256" key="2">
    <source>
        <dbReference type="ARBA" id="ARBA00010663"/>
    </source>
</evidence>
<dbReference type="Pfam" id="PF00001">
    <property type="entry name" value="7tm_1"/>
    <property type="match status" value="1"/>
</dbReference>
<evidence type="ECO:0000256" key="10">
    <source>
        <dbReference type="SAM" id="Phobius"/>
    </source>
</evidence>
<accession>A0ABD2QAT0</accession>
<dbReference type="GO" id="GO:0004930">
    <property type="term" value="F:G protein-coupled receptor activity"/>
    <property type="evidence" value="ECO:0007669"/>
    <property type="project" value="UniProtKB-KW"/>
</dbReference>
<gene>
    <name evidence="12" type="primary">NPY1R</name>
    <name evidence="12" type="ORF">Ciccas_004707</name>
</gene>
<feature type="transmembrane region" description="Helical" evidence="10">
    <location>
        <begin position="324"/>
        <end position="341"/>
    </location>
</feature>
<evidence type="ECO:0000313" key="12">
    <source>
        <dbReference type="EMBL" id="KAL3316639.1"/>
    </source>
</evidence>
<evidence type="ECO:0000256" key="8">
    <source>
        <dbReference type="ARBA" id="ARBA00023224"/>
    </source>
</evidence>
<evidence type="ECO:0000256" key="1">
    <source>
        <dbReference type="ARBA" id="ARBA00004141"/>
    </source>
</evidence>
<dbReference type="InterPro" id="IPR000276">
    <property type="entry name" value="GPCR_Rhodpsn"/>
</dbReference>
<dbReference type="PANTHER" id="PTHR24235">
    <property type="entry name" value="NEUROPEPTIDE Y RECEPTOR"/>
    <property type="match status" value="1"/>
</dbReference>
<organism evidence="12 13">
    <name type="scientific">Cichlidogyrus casuarinus</name>
    <dbReference type="NCBI Taxonomy" id="1844966"/>
    <lineage>
        <taxon>Eukaryota</taxon>
        <taxon>Metazoa</taxon>
        <taxon>Spiralia</taxon>
        <taxon>Lophotrochozoa</taxon>
        <taxon>Platyhelminthes</taxon>
        <taxon>Monogenea</taxon>
        <taxon>Monopisthocotylea</taxon>
        <taxon>Dactylogyridea</taxon>
        <taxon>Ancyrocephalidae</taxon>
        <taxon>Cichlidogyrus</taxon>
    </lineage>
</organism>
<dbReference type="PANTHER" id="PTHR24235:SF12">
    <property type="entry name" value="G-PROTEIN COUPLED RECEPTORS FAMILY 1 PROFILE DOMAIN-CONTAINING PROTEIN"/>
    <property type="match status" value="1"/>
</dbReference>
<protein>
    <submittedName>
        <fullName evidence="12">Neuropeptide Y receptor</fullName>
    </submittedName>
</protein>
<keyword evidence="3 9" id="KW-0812">Transmembrane</keyword>
<dbReference type="PRINTS" id="PR01012">
    <property type="entry name" value="NRPEPTIDEYR"/>
</dbReference>
<sequence>MGQKVADSMNNHEILKCQKQHGQDFTKLLECIGGVDYSLQTLNTLPDFVLYPLLIAYSSMIVFGACGSLLVIYAILQSSKMRNARNFYIMNLAVSDLILCTFSQPFTLLRALSQQYPWMLGVVICKLVAFGQAANIFISTLSITAIALDRFQLVLNPTSGLATKKYGTLFAIIIIWIFGLGLSIPPLFFTTTMTNNSNRTICTEVIDRKSNIFHLKRVYSIVSLIVQYAVPLLVIMGAYMGICIRLKYRNQSREQHASVMRRNMIQSQQQNNLLQLQSNGPEPSINNGIKRENSDRRKLVNGSSELGVVIDREKLNLKRQRRTNLLLACVALTFAISWLPLTVNNLVLDFWGEAKEGTKMPTSARRKGLFNESQKITITQCLCLLCVLFSSCANPVLYGWLNNNFREEFKSIFLSISRRCCKKHNKEDQITKSRMGLLSSYLRRRKGPDTQQVPVTVLVCSASSAKVAPLTLFPVDSNDVLMIDNSESIKNG</sequence>
<keyword evidence="5 9" id="KW-0297">G-protein coupled receptor</keyword>
<comment type="subcellular location">
    <subcellularLocation>
        <location evidence="1">Membrane</location>
        <topology evidence="1">Multi-pass membrane protein</topology>
    </subcellularLocation>
</comment>
<evidence type="ECO:0000256" key="9">
    <source>
        <dbReference type="RuleBase" id="RU000688"/>
    </source>
</evidence>
<feature type="transmembrane region" description="Helical" evidence="10">
    <location>
        <begin position="88"/>
        <end position="106"/>
    </location>
</feature>
<feature type="transmembrane region" description="Helical" evidence="10">
    <location>
        <begin position="376"/>
        <end position="401"/>
    </location>
</feature>
<dbReference type="SUPFAM" id="SSF81321">
    <property type="entry name" value="Family A G protein-coupled receptor-like"/>
    <property type="match status" value="1"/>
</dbReference>
<dbReference type="PRINTS" id="PR00237">
    <property type="entry name" value="GPCRRHODOPSN"/>
</dbReference>
<keyword evidence="8 9" id="KW-0807">Transducer</keyword>
<dbReference type="SMART" id="SM01381">
    <property type="entry name" value="7TM_GPCR_Srsx"/>
    <property type="match status" value="1"/>
</dbReference>
<evidence type="ECO:0000259" key="11">
    <source>
        <dbReference type="PROSITE" id="PS50262"/>
    </source>
</evidence>
<dbReference type="PROSITE" id="PS00237">
    <property type="entry name" value="G_PROTEIN_RECEP_F1_1"/>
    <property type="match status" value="1"/>
</dbReference>
<evidence type="ECO:0000313" key="13">
    <source>
        <dbReference type="Proteomes" id="UP001626550"/>
    </source>
</evidence>
<evidence type="ECO:0000256" key="7">
    <source>
        <dbReference type="ARBA" id="ARBA00023170"/>
    </source>
</evidence>
<keyword evidence="4 10" id="KW-1133">Transmembrane helix</keyword>
<evidence type="ECO:0000256" key="3">
    <source>
        <dbReference type="ARBA" id="ARBA00022692"/>
    </source>
</evidence>
<evidence type="ECO:0000256" key="4">
    <source>
        <dbReference type="ARBA" id="ARBA00022989"/>
    </source>
</evidence>
<reference evidence="12 13" key="1">
    <citation type="submission" date="2024-11" db="EMBL/GenBank/DDBJ databases">
        <title>Adaptive evolution of stress response genes in parasites aligns with host niche diversity.</title>
        <authorList>
            <person name="Hahn C."/>
            <person name="Resl P."/>
        </authorList>
    </citation>
    <scope>NUCLEOTIDE SEQUENCE [LARGE SCALE GENOMIC DNA]</scope>
    <source>
        <strain evidence="12">EGGRZ-B1_66</strain>
        <tissue evidence="12">Body</tissue>
    </source>
</reference>
<dbReference type="GO" id="GO:0016020">
    <property type="term" value="C:membrane"/>
    <property type="evidence" value="ECO:0007669"/>
    <property type="project" value="UniProtKB-SubCell"/>
</dbReference>
<feature type="domain" description="G-protein coupled receptors family 1 profile" evidence="11">
    <location>
        <begin position="67"/>
        <end position="398"/>
    </location>
</feature>
<dbReference type="CDD" id="cd15203">
    <property type="entry name" value="7tmA_NPYR-like"/>
    <property type="match status" value="1"/>
</dbReference>
<dbReference type="InterPro" id="IPR017452">
    <property type="entry name" value="GPCR_Rhodpsn_7TM"/>
</dbReference>
<feature type="transmembrane region" description="Helical" evidence="10">
    <location>
        <begin position="48"/>
        <end position="76"/>
    </location>
</feature>
<evidence type="ECO:0000256" key="5">
    <source>
        <dbReference type="ARBA" id="ARBA00023040"/>
    </source>
</evidence>
<comment type="similarity">
    <text evidence="2 9">Belongs to the G-protein coupled receptor 1 family.</text>
</comment>
<dbReference type="InterPro" id="IPR000611">
    <property type="entry name" value="NPY_rcpt"/>
</dbReference>
<dbReference type="Gene3D" id="1.20.1070.10">
    <property type="entry name" value="Rhodopsin 7-helix transmembrane proteins"/>
    <property type="match status" value="1"/>
</dbReference>
<dbReference type="Proteomes" id="UP001626550">
    <property type="component" value="Unassembled WGS sequence"/>
</dbReference>
<proteinExistence type="inferred from homology"/>
<evidence type="ECO:0000256" key="6">
    <source>
        <dbReference type="ARBA" id="ARBA00023136"/>
    </source>
</evidence>
<name>A0ABD2QAT0_9PLAT</name>
<comment type="caution">
    <text evidence="12">The sequence shown here is derived from an EMBL/GenBank/DDBJ whole genome shotgun (WGS) entry which is preliminary data.</text>
</comment>
<dbReference type="PROSITE" id="PS50262">
    <property type="entry name" value="G_PROTEIN_RECEP_F1_2"/>
    <property type="match status" value="1"/>
</dbReference>
<feature type="transmembrane region" description="Helical" evidence="10">
    <location>
        <begin position="218"/>
        <end position="244"/>
    </location>
</feature>
<feature type="transmembrane region" description="Helical" evidence="10">
    <location>
        <begin position="118"/>
        <end position="148"/>
    </location>
</feature>
<feature type="transmembrane region" description="Helical" evidence="10">
    <location>
        <begin position="169"/>
        <end position="189"/>
    </location>
</feature>
<keyword evidence="6 10" id="KW-0472">Membrane</keyword>